<feature type="region of interest" description="Disordered" evidence="1">
    <location>
        <begin position="79"/>
        <end position="98"/>
    </location>
</feature>
<feature type="transmembrane region" description="Helical" evidence="2">
    <location>
        <begin position="173"/>
        <end position="198"/>
    </location>
</feature>
<feature type="region of interest" description="Disordered" evidence="1">
    <location>
        <begin position="1"/>
        <end position="62"/>
    </location>
</feature>
<keyword evidence="2" id="KW-0472">Membrane</keyword>
<feature type="non-terminal residue" evidence="3">
    <location>
        <position position="255"/>
    </location>
</feature>
<feature type="region of interest" description="Disordered" evidence="1">
    <location>
        <begin position="222"/>
        <end position="255"/>
    </location>
</feature>
<keyword evidence="2" id="KW-0812">Transmembrane</keyword>
<evidence type="ECO:0000313" key="3">
    <source>
        <dbReference type="EMBL" id="KAK8747700.1"/>
    </source>
</evidence>
<feature type="non-terminal residue" evidence="3">
    <location>
        <position position="1"/>
    </location>
</feature>
<dbReference type="AlphaFoldDB" id="A0AAW0Y736"/>
<feature type="compositionally biased region" description="Pro residues" evidence="1">
    <location>
        <begin position="1"/>
        <end position="13"/>
    </location>
</feature>
<comment type="caution">
    <text evidence="3">The sequence shown here is derived from an EMBL/GenBank/DDBJ whole genome shotgun (WGS) entry which is preliminary data.</text>
</comment>
<feature type="compositionally biased region" description="Polar residues" evidence="1">
    <location>
        <begin position="223"/>
        <end position="242"/>
    </location>
</feature>
<reference evidence="3 4" key="1">
    <citation type="journal article" date="2024" name="BMC Genomics">
        <title>Genome assembly of redclaw crayfish (Cherax quadricarinatus) provides insights into its immune adaptation and hypoxia tolerance.</title>
        <authorList>
            <person name="Liu Z."/>
            <person name="Zheng J."/>
            <person name="Li H."/>
            <person name="Fang K."/>
            <person name="Wang S."/>
            <person name="He J."/>
            <person name="Zhou D."/>
            <person name="Weng S."/>
            <person name="Chi M."/>
            <person name="Gu Z."/>
            <person name="He J."/>
            <person name="Li F."/>
            <person name="Wang M."/>
        </authorList>
    </citation>
    <scope>NUCLEOTIDE SEQUENCE [LARGE SCALE GENOMIC DNA]</scope>
    <source>
        <strain evidence="3">ZL_2023a</strain>
    </source>
</reference>
<name>A0AAW0Y736_CHEQU</name>
<dbReference type="EMBL" id="JARKIK010000014">
    <property type="protein sequence ID" value="KAK8747700.1"/>
    <property type="molecule type" value="Genomic_DNA"/>
</dbReference>
<evidence type="ECO:0000313" key="4">
    <source>
        <dbReference type="Proteomes" id="UP001445076"/>
    </source>
</evidence>
<sequence length="255" mass="26016">ASGTPPDPAPPEIPVRGPSHHHPLLAASRRAGGGAPPSANNTAVAPPSPHYQDHHQDDTYQQPNSNVFLSQEYLMSGSSPRYGTGTAPKSPGAGGGAMLYGTTPAPDYLSVNNSQPRLLGTLSSQKGSIAPGGGTLTALPAVRNDLALGSAASFSGRGLHLGKTWRERCSWRCAAIALMILSATLAALLACFIALASLDSGTKGCIVVEDAAKVIAAGADTNAAETTTRPTQTYSPPLTTTLARPPKSDTGSTEL</sequence>
<organism evidence="3 4">
    <name type="scientific">Cherax quadricarinatus</name>
    <name type="common">Australian red claw crayfish</name>
    <dbReference type="NCBI Taxonomy" id="27406"/>
    <lineage>
        <taxon>Eukaryota</taxon>
        <taxon>Metazoa</taxon>
        <taxon>Ecdysozoa</taxon>
        <taxon>Arthropoda</taxon>
        <taxon>Crustacea</taxon>
        <taxon>Multicrustacea</taxon>
        <taxon>Malacostraca</taxon>
        <taxon>Eumalacostraca</taxon>
        <taxon>Eucarida</taxon>
        <taxon>Decapoda</taxon>
        <taxon>Pleocyemata</taxon>
        <taxon>Astacidea</taxon>
        <taxon>Parastacoidea</taxon>
        <taxon>Parastacidae</taxon>
        <taxon>Cherax</taxon>
    </lineage>
</organism>
<keyword evidence="4" id="KW-1185">Reference proteome</keyword>
<keyword evidence="2" id="KW-1133">Transmembrane helix</keyword>
<evidence type="ECO:0000256" key="1">
    <source>
        <dbReference type="SAM" id="MobiDB-lite"/>
    </source>
</evidence>
<dbReference type="Proteomes" id="UP001445076">
    <property type="component" value="Unassembled WGS sequence"/>
</dbReference>
<protein>
    <submittedName>
        <fullName evidence="3">Uncharacterized protein</fullName>
    </submittedName>
</protein>
<accession>A0AAW0Y736</accession>
<evidence type="ECO:0000256" key="2">
    <source>
        <dbReference type="SAM" id="Phobius"/>
    </source>
</evidence>
<proteinExistence type="predicted"/>
<gene>
    <name evidence="3" type="ORF">OTU49_016545</name>
</gene>